<dbReference type="Proteomes" id="UP000321331">
    <property type="component" value="Unassembled WGS sequence"/>
</dbReference>
<accession>A0A5C6SL19</accession>
<organism evidence="1 2">
    <name type="scientific">Fusarium oxysporum f. sp. cubense</name>
    <dbReference type="NCBI Taxonomy" id="61366"/>
    <lineage>
        <taxon>Eukaryota</taxon>
        <taxon>Fungi</taxon>
        <taxon>Dikarya</taxon>
        <taxon>Ascomycota</taxon>
        <taxon>Pezizomycotina</taxon>
        <taxon>Sordariomycetes</taxon>
        <taxon>Hypocreomycetidae</taxon>
        <taxon>Hypocreales</taxon>
        <taxon>Nectriaceae</taxon>
        <taxon>Fusarium</taxon>
        <taxon>Fusarium oxysporum species complex</taxon>
    </lineage>
</organism>
<evidence type="ECO:0000313" key="1">
    <source>
        <dbReference type="EMBL" id="TXB99185.1"/>
    </source>
</evidence>
<evidence type="ECO:0000313" key="2">
    <source>
        <dbReference type="Proteomes" id="UP000321331"/>
    </source>
</evidence>
<dbReference type="EMBL" id="VMNF01000012">
    <property type="protein sequence ID" value="TXB99185.1"/>
    <property type="molecule type" value="Genomic_DNA"/>
</dbReference>
<gene>
    <name evidence="1" type="ORF">FocTR4_00012479</name>
</gene>
<comment type="caution">
    <text evidence="1">The sequence shown here is derived from an EMBL/GenBank/DDBJ whole genome shotgun (WGS) entry which is preliminary data.</text>
</comment>
<proteinExistence type="predicted"/>
<dbReference type="AlphaFoldDB" id="A0A5C6SL19"/>
<sequence>MCQLRRRRCENNDRPTCIVRTPDLGEAQSVWQQALDDRDLFASRARQARECFELWSPMIRQVIEQPLGVAEHNLATWIWSSDADSDERFKRLNVAREVWLSSSSDPKVICRATKWVQSFIATLHVTTPAPTSRGPYNFHQLPQDYFS</sequence>
<reference evidence="1 2" key="1">
    <citation type="submission" date="2019-07" db="EMBL/GenBank/DDBJ databases">
        <title>The First High-Quality Draft Genome Sequence of the Causal Agent of the Current Panama Disease Epidemic.</title>
        <authorList>
            <person name="Warmington R.J."/>
            <person name="Kay W."/>
            <person name="Jeffries A."/>
            <person name="Bebber D."/>
            <person name="Moore K."/>
            <person name="Studholme D.J."/>
        </authorList>
    </citation>
    <scope>NUCLEOTIDE SEQUENCE [LARGE SCALE GENOMIC DNA]</scope>
    <source>
        <strain evidence="1 2">TR4</strain>
    </source>
</reference>
<name>A0A5C6SL19_FUSOC</name>
<protein>
    <submittedName>
        <fullName evidence="1">Uncharacterized protein</fullName>
    </submittedName>
</protein>